<organism evidence="7 8">
    <name type="scientific">Thermosulfurimonas marina</name>
    <dbReference type="NCBI Taxonomy" id="2047767"/>
    <lineage>
        <taxon>Bacteria</taxon>
        <taxon>Pseudomonadati</taxon>
        <taxon>Thermodesulfobacteriota</taxon>
        <taxon>Thermodesulfobacteria</taxon>
        <taxon>Thermodesulfobacteriales</taxon>
        <taxon>Thermodesulfobacteriaceae</taxon>
        <taxon>Thermosulfurimonas</taxon>
    </lineage>
</organism>
<accession>A0A6H1WUN7</accession>
<dbReference type="GO" id="GO:0004176">
    <property type="term" value="F:ATP-dependent peptidase activity"/>
    <property type="evidence" value="ECO:0007669"/>
    <property type="project" value="InterPro"/>
</dbReference>
<dbReference type="Pfam" id="PF01343">
    <property type="entry name" value="Peptidase_S49"/>
    <property type="match status" value="1"/>
</dbReference>
<dbReference type="InterPro" id="IPR029045">
    <property type="entry name" value="ClpP/crotonase-like_dom_sf"/>
</dbReference>
<dbReference type="InterPro" id="IPR047272">
    <property type="entry name" value="S49_SppA_C"/>
</dbReference>
<dbReference type="AlphaFoldDB" id="A0A6H1WUN7"/>
<evidence type="ECO:0000259" key="6">
    <source>
        <dbReference type="Pfam" id="PF01343"/>
    </source>
</evidence>
<keyword evidence="5" id="KW-1133">Transmembrane helix</keyword>
<dbReference type="RefSeq" id="WP_168720239.1">
    <property type="nucleotide sequence ID" value="NZ_CP042909.1"/>
</dbReference>
<name>A0A6H1WUN7_9BACT</name>
<keyword evidence="2" id="KW-0645">Protease</keyword>
<dbReference type="InterPro" id="IPR001907">
    <property type="entry name" value="ClpP"/>
</dbReference>
<dbReference type="PANTHER" id="PTHR42987">
    <property type="entry name" value="PEPTIDASE S49"/>
    <property type="match status" value="1"/>
</dbReference>
<dbReference type="InterPro" id="IPR002142">
    <property type="entry name" value="Peptidase_S49"/>
</dbReference>
<keyword evidence="5" id="KW-0812">Transmembrane</keyword>
<dbReference type="GO" id="GO:0004252">
    <property type="term" value="F:serine-type endopeptidase activity"/>
    <property type="evidence" value="ECO:0007669"/>
    <property type="project" value="InterPro"/>
</dbReference>
<protein>
    <submittedName>
        <fullName evidence="7">Signal peptide peptidase SppA</fullName>
    </submittedName>
</protein>
<evidence type="ECO:0000256" key="5">
    <source>
        <dbReference type="SAM" id="Phobius"/>
    </source>
</evidence>
<dbReference type="Gene3D" id="6.20.330.10">
    <property type="match status" value="1"/>
</dbReference>
<dbReference type="InterPro" id="IPR004635">
    <property type="entry name" value="Pept_S49_SppA"/>
</dbReference>
<dbReference type="GO" id="GO:0006508">
    <property type="term" value="P:proteolysis"/>
    <property type="evidence" value="ECO:0007669"/>
    <property type="project" value="UniProtKB-KW"/>
</dbReference>
<gene>
    <name evidence="7" type="primary">sppA</name>
    <name evidence="7" type="ORF">FVE67_08855</name>
</gene>
<evidence type="ECO:0000256" key="2">
    <source>
        <dbReference type="ARBA" id="ARBA00022670"/>
    </source>
</evidence>
<evidence type="ECO:0000313" key="7">
    <source>
        <dbReference type="EMBL" id="QJA06891.1"/>
    </source>
</evidence>
<comment type="similarity">
    <text evidence="1">Belongs to the peptidase S49 family.</text>
</comment>
<reference evidence="7 8" key="1">
    <citation type="submission" date="2019-08" db="EMBL/GenBank/DDBJ databases">
        <title>Complete genome sequence of Thermosulfurimonas marina SU872T, an anaerobic thermophilic chemolithoautotrophic bacterium isolated from a shallow marine hydrothermal vent.</title>
        <authorList>
            <person name="Allioux M."/>
            <person name="Jebbar M."/>
            <person name="Slobodkina G."/>
            <person name="Slobodkin A."/>
            <person name="Moalic Y."/>
            <person name="Frolova A."/>
            <person name="Shao Z."/>
            <person name="Alain K."/>
        </authorList>
    </citation>
    <scope>NUCLEOTIDE SEQUENCE [LARGE SCALE GENOMIC DNA]</scope>
    <source>
        <strain evidence="7 8">SU872</strain>
    </source>
</reference>
<keyword evidence="8" id="KW-1185">Reference proteome</keyword>
<dbReference type="NCBIfam" id="TIGR00706">
    <property type="entry name" value="SppA_dom"/>
    <property type="match status" value="1"/>
</dbReference>
<keyword evidence="3" id="KW-0378">Hydrolase</keyword>
<keyword evidence="5" id="KW-0472">Membrane</keyword>
<dbReference type="SUPFAM" id="SSF52096">
    <property type="entry name" value="ClpP/crotonase"/>
    <property type="match status" value="1"/>
</dbReference>
<dbReference type="Gene3D" id="3.90.226.10">
    <property type="entry name" value="2-enoyl-CoA Hydratase, Chain A, domain 1"/>
    <property type="match status" value="1"/>
</dbReference>
<feature type="transmembrane region" description="Helical" evidence="5">
    <location>
        <begin position="6"/>
        <end position="29"/>
    </location>
</feature>
<evidence type="ECO:0000256" key="4">
    <source>
        <dbReference type="ARBA" id="ARBA00022825"/>
    </source>
</evidence>
<dbReference type="CDD" id="cd07023">
    <property type="entry name" value="S49_Sppa_N_C"/>
    <property type="match status" value="1"/>
</dbReference>
<proteinExistence type="inferred from homology"/>
<dbReference type="Proteomes" id="UP000501253">
    <property type="component" value="Chromosome"/>
</dbReference>
<dbReference type="PRINTS" id="PR00127">
    <property type="entry name" value="CLPPROTEASEP"/>
</dbReference>
<feature type="domain" description="Peptidase S49" evidence="6">
    <location>
        <begin position="96"/>
        <end position="247"/>
    </location>
</feature>
<evidence type="ECO:0000256" key="1">
    <source>
        <dbReference type="ARBA" id="ARBA00008683"/>
    </source>
</evidence>
<keyword evidence="4" id="KW-0720">Serine protease</keyword>
<dbReference type="EMBL" id="CP042909">
    <property type="protein sequence ID" value="QJA06891.1"/>
    <property type="molecule type" value="Genomic_DNA"/>
</dbReference>
<dbReference type="PANTHER" id="PTHR42987:SF7">
    <property type="entry name" value="SIGNAL PEPTIDE PEPTIDASE SPPA-RELATED"/>
    <property type="match status" value="1"/>
</dbReference>
<evidence type="ECO:0000313" key="8">
    <source>
        <dbReference type="Proteomes" id="UP000501253"/>
    </source>
</evidence>
<evidence type="ECO:0000256" key="3">
    <source>
        <dbReference type="ARBA" id="ARBA00022801"/>
    </source>
</evidence>
<sequence length="290" mass="31770">MRKGVLYALALVGAFFLFLVALAFLLSFWTLKGQGLPGREAVGVVEIRGLITQVRDQIDLLENFRRRKEIRAVVVRIESPGGTVGASQELYEELRQVSQEKPVVVSLGSLATSGAYYVALGGQKILALPGTVTGSIGVLLQVPNLEGLLKKLGIKPLVLKSGAHKDLVSYYREPTPEEKRLLQEVLDDIHTQFIKAVSERRGLPEEKVRRIADGRIFTGRQARALGLIDDFGNLARAVEVAAKMAGLSGPPRVIYGRPEQGLLRRLLEGRVEGRLLGLWAAPWFVWTGGS</sequence>
<dbReference type="KEGG" id="tmai:FVE67_08855"/>